<feature type="domain" description="AB hydrolase-1" evidence="6">
    <location>
        <begin position="426"/>
        <end position="545"/>
    </location>
</feature>
<comment type="pathway">
    <text evidence="1">Protein modification; protein glycosylation.</text>
</comment>
<dbReference type="InterPro" id="IPR000073">
    <property type="entry name" value="AB_hydrolase_1"/>
</dbReference>
<evidence type="ECO:0000259" key="6">
    <source>
        <dbReference type="Pfam" id="PF12697"/>
    </source>
</evidence>
<evidence type="ECO:0000256" key="3">
    <source>
        <dbReference type="ARBA" id="ARBA00022679"/>
    </source>
</evidence>
<dbReference type="Gene3D" id="3.40.50.1820">
    <property type="entry name" value="alpha/beta hydrolase"/>
    <property type="match status" value="1"/>
</dbReference>
<keyword evidence="5" id="KW-1133">Transmembrane helix</keyword>
<gene>
    <name evidence="7" type="ORF">HBR001_LOCUS2677</name>
</gene>
<feature type="region of interest" description="Disordered" evidence="4">
    <location>
        <begin position="655"/>
        <end position="681"/>
    </location>
</feature>
<keyword evidence="2" id="KW-0328">Glycosyltransferase</keyword>
<accession>A0AAV0THW0</accession>
<protein>
    <recommendedName>
        <fullName evidence="6">AB hydrolase-1 domain-containing protein</fullName>
    </recommendedName>
</protein>
<evidence type="ECO:0000256" key="5">
    <source>
        <dbReference type="SAM" id="Phobius"/>
    </source>
</evidence>
<keyword evidence="5" id="KW-0472">Membrane</keyword>
<evidence type="ECO:0000256" key="2">
    <source>
        <dbReference type="ARBA" id="ARBA00022676"/>
    </source>
</evidence>
<dbReference type="InterPro" id="IPR051939">
    <property type="entry name" value="Glycosyltr_41/O-GlcNAc_trsf"/>
</dbReference>
<dbReference type="AlphaFoldDB" id="A0AAV0THW0"/>
<feature type="region of interest" description="Disordered" evidence="4">
    <location>
        <begin position="851"/>
        <end position="875"/>
    </location>
</feature>
<keyword evidence="3" id="KW-0808">Transferase</keyword>
<dbReference type="SUPFAM" id="SSF53474">
    <property type="entry name" value="alpha/beta-Hydrolases"/>
    <property type="match status" value="1"/>
</dbReference>
<dbReference type="PANTHER" id="PTHR44835">
    <property type="entry name" value="UDP-N-ACETYLGLUCOSAMINE--PEPTIDE N-ACETYLGLUCOSAMINYLTRANSFERASE SPINDLY-RELATED"/>
    <property type="match status" value="1"/>
</dbReference>
<feature type="transmembrane region" description="Helical" evidence="5">
    <location>
        <begin position="104"/>
        <end position="126"/>
    </location>
</feature>
<feature type="transmembrane region" description="Helical" evidence="5">
    <location>
        <begin position="75"/>
        <end position="97"/>
    </location>
</feature>
<keyword evidence="8" id="KW-1185">Reference proteome</keyword>
<evidence type="ECO:0000313" key="7">
    <source>
        <dbReference type="EMBL" id="CAI5721666.1"/>
    </source>
</evidence>
<dbReference type="InterPro" id="IPR029058">
    <property type="entry name" value="AB_hydrolase_fold"/>
</dbReference>
<dbReference type="Pfam" id="PF12697">
    <property type="entry name" value="Abhydrolase_6"/>
    <property type="match status" value="1"/>
</dbReference>
<evidence type="ECO:0000313" key="8">
    <source>
        <dbReference type="Proteomes" id="UP001162031"/>
    </source>
</evidence>
<feature type="region of interest" description="Disordered" evidence="4">
    <location>
        <begin position="1"/>
        <end position="49"/>
    </location>
</feature>
<proteinExistence type="predicted"/>
<dbReference type="GO" id="GO:0016757">
    <property type="term" value="F:glycosyltransferase activity"/>
    <property type="evidence" value="ECO:0007669"/>
    <property type="project" value="UniProtKB-KW"/>
</dbReference>
<keyword evidence="5" id="KW-0812">Transmembrane</keyword>
<dbReference type="PANTHER" id="PTHR44835:SF1">
    <property type="entry name" value="PROTEIN O-GLCNAC TRANSFERASE"/>
    <property type="match status" value="1"/>
</dbReference>
<comment type="caution">
    <text evidence="7">The sequence shown here is derived from an EMBL/GenBank/DDBJ whole genome shotgun (WGS) entry which is preliminary data.</text>
</comment>
<evidence type="ECO:0000256" key="1">
    <source>
        <dbReference type="ARBA" id="ARBA00004922"/>
    </source>
</evidence>
<organism evidence="7 8">
    <name type="scientific">Hyaloperonospora brassicae</name>
    <name type="common">Brassica downy mildew</name>
    <name type="synonym">Peronospora brassicae</name>
    <dbReference type="NCBI Taxonomy" id="162125"/>
    <lineage>
        <taxon>Eukaryota</taxon>
        <taxon>Sar</taxon>
        <taxon>Stramenopiles</taxon>
        <taxon>Oomycota</taxon>
        <taxon>Peronosporomycetes</taxon>
        <taxon>Peronosporales</taxon>
        <taxon>Peronosporaceae</taxon>
        <taxon>Hyaloperonospora</taxon>
    </lineage>
</organism>
<name>A0AAV0THW0_HYABA</name>
<dbReference type="EMBL" id="CANTFL010000389">
    <property type="protein sequence ID" value="CAI5721666.1"/>
    <property type="molecule type" value="Genomic_DNA"/>
</dbReference>
<dbReference type="Proteomes" id="UP001162031">
    <property type="component" value="Unassembled WGS sequence"/>
</dbReference>
<reference evidence="7" key="1">
    <citation type="submission" date="2022-12" db="EMBL/GenBank/DDBJ databases">
        <authorList>
            <person name="Webb A."/>
        </authorList>
    </citation>
    <scope>NUCLEOTIDE SEQUENCE</scope>
    <source>
        <strain evidence="7">Hp1</strain>
    </source>
</reference>
<sequence>MTPPAETHTDPSRATPPDADVSMLTPQDCQCGNAHEDETIGPDDDTEERKEQPALSLAYQIWQPWRLVVMNPVPVLLAFVAMNTVFVTLGGLIRFLAHLLTLPGLLVALLLGTVLAVRRVALLMTYPGQLKLVIREGEATFARLTKQRLQVFTEAALELVAVLDPLSSNRPTRLRFLQVHQSFTFALETMALPVMESLEIVERDGQLGLNGETLLSALQDIVTLNSQRLSEPCSKLCSASEKTFELQRCKMFTEQKVAESLSVEALEKSPSKLFGDVPNTVRQQSTIIDLASQVVETAVQSTCAEAVNPLVAFATAVRRLQTAITLIGRLKTDAPAASRNVAWIARELCRGSSPEVDCIATLELLRADMIVRFKAEQMWIPGHQGHQIDAMLMPPASRGRDAVARPVVMLCNPNGGLYEFHHLHMDWIRFYTAHLDCHVLVYNYRGYGRCKGSPSPAMHNFDGLAIVSYLKTERGFGQIAVHGESLGGLVATYVASMSPHVNVLIADRTFATVPALAQRMIARWAGTLVDWVMRWDTDNVQKYLDATCAKLLCSDPSDEIILDGASLKSGVALRLELNDKTFDLPRQPIPGGSLTSPVPPANIMSKIGMCSLRSSRPVSEAASRPLMGQPLTDSMVIRFSEAVLSVGGRALECATGRGNEQAGGHRSDALEESETSGNTSDAVVGFSDVAIVVDDAEAAKSEEHAAISETQPMLPADEVEAPVPVASTAGFPGELLPVIWMQLARLDGYCGQVLLQAAENGGHDKIRAWTASLLTWGGHVAPERRKERTLEPFERNGILIVPITIAEVHAVLQHLAEQHPSLKYDYDIGFVMLMVEYLNDALQRRWRHLDTSTSEERGVESEAVQNDKKTDTRAAAEQRKTIIPLLINTEDARLGCLLPLHCGHNKNFQDAEKQALAGFLRQAGFIGPVT</sequence>
<evidence type="ECO:0000256" key="4">
    <source>
        <dbReference type="SAM" id="MobiDB-lite"/>
    </source>
</evidence>